<protein>
    <submittedName>
        <fullName evidence="2">Uncharacterized protein</fullName>
    </submittedName>
</protein>
<sequence length="81" mass="9143">MQQAAVISARQWCQLINPTFMGSPDSDSHALLRGTEFPIRLQWTTSQQTGTDGQTADKSRKKPEGVWQQPMPQSTFPYPLH</sequence>
<feature type="compositionally biased region" description="Basic and acidic residues" evidence="1">
    <location>
        <begin position="55"/>
        <end position="64"/>
    </location>
</feature>
<accession>A0A061R511</accession>
<feature type="region of interest" description="Disordered" evidence="1">
    <location>
        <begin position="43"/>
        <end position="81"/>
    </location>
</feature>
<reference evidence="2" key="1">
    <citation type="submission" date="2014-05" db="EMBL/GenBank/DDBJ databases">
        <title>The transcriptome of the halophilic microalga Tetraselmis sp. GSL018 isolated from the Great Salt Lake, Utah.</title>
        <authorList>
            <person name="Jinkerson R.E."/>
            <person name="D'Adamo S."/>
            <person name="Posewitz M.C."/>
        </authorList>
    </citation>
    <scope>NUCLEOTIDE SEQUENCE</scope>
    <source>
        <strain evidence="2">GSL018</strain>
    </source>
</reference>
<proteinExistence type="predicted"/>
<gene>
    <name evidence="2" type="ORF">TSPGSL018_12109</name>
</gene>
<feature type="non-terminal residue" evidence="2">
    <location>
        <position position="81"/>
    </location>
</feature>
<evidence type="ECO:0000313" key="2">
    <source>
        <dbReference type="EMBL" id="JAC67063.1"/>
    </source>
</evidence>
<name>A0A061R511_9CHLO</name>
<dbReference type="AlphaFoldDB" id="A0A061R511"/>
<organism evidence="2">
    <name type="scientific">Tetraselmis sp. GSL018</name>
    <dbReference type="NCBI Taxonomy" id="582737"/>
    <lineage>
        <taxon>Eukaryota</taxon>
        <taxon>Viridiplantae</taxon>
        <taxon>Chlorophyta</taxon>
        <taxon>core chlorophytes</taxon>
        <taxon>Chlorodendrophyceae</taxon>
        <taxon>Chlorodendrales</taxon>
        <taxon>Chlorodendraceae</taxon>
        <taxon>Tetraselmis</taxon>
    </lineage>
</organism>
<evidence type="ECO:0000256" key="1">
    <source>
        <dbReference type="SAM" id="MobiDB-lite"/>
    </source>
</evidence>
<feature type="compositionally biased region" description="Low complexity" evidence="1">
    <location>
        <begin position="43"/>
        <end position="54"/>
    </location>
</feature>
<feature type="compositionally biased region" description="Polar residues" evidence="1">
    <location>
        <begin position="70"/>
        <end position="81"/>
    </location>
</feature>
<dbReference type="EMBL" id="GBEZ01019504">
    <property type="protein sequence ID" value="JAC67063.1"/>
    <property type="molecule type" value="Transcribed_RNA"/>
</dbReference>